<dbReference type="InterPro" id="IPR036390">
    <property type="entry name" value="WH_DNA-bd_sf"/>
</dbReference>
<dbReference type="GO" id="GO:0003700">
    <property type="term" value="F:DNA-binding transcription factor activity"/>
    <property type="evidence" value="ECO:0007669"/>
    <property type="project" value="InterPro"/>
</dbReference>
<keyword evidence="1" id="KW-0805">Transcription regulation</keyword>
<name>A0A285RYP1_9HYPH</name>
<dbReference type="PROSITE" id="PS01117">
    <property type="entry name" value="HTH_MARR_1"/>
    <property type="match status" value="1"/>
</dbReference>
<dbReference type="InterPro" id="IPR036388">
    <property type="entry name" value="WH-like_DNA-bd_sf"/>
</dbReference>
<dbReference type="SUPFAM" id="SSF46785">
    <property type="entry name" value="Winged helix' DNA-binding domain"/>
    <property type="match status" value="1"/>
</dbReference>
<evidence type="ECO:0000256" key="4">
    <source>
        <dbReference type="SAM" id="MobiDB-lite"/>
    </source>
</evidence>
<evidence type="ECO:0000313" key="6">
    <source>
        <dbReference type="EMBL" id="SOB99673.1"/>
    </source>
</evidence>
<reference evidence="6 7" key="1">
    <citation type="submission" date="2017-08" db="EMBL/GenBank/DDBJ databases">
        <authorList>
            <person name="de Groot N.N."/>
        </authorList>
    </citation>
    <scope>NUCLEOTIDE SEQUENCE [LARGE SCALE GENOMIC DNA]</scope>
    <source>
        <strain evidence="6 7">USBA 352</strain>
    </source>
</reference>
<dbReference type="PROSITE" id="PS50995">
    <property type="entry name" value="HTH_MARR_2"/>
    <property type="match status" value="1"/>
</dbReference>
<dbReference type="OrthoDB" id="582199at2"/>
<dbReference type="PRINTS" id="PR00598">
    <property type="entry name" value="HTHMARR"/>
</dbReference>
<proteinExistence type="predicted"/>
<dbReference type="RefSeq" id="WP_067224357.1">
    <property type="nucleotide sequence ID" value="NZ_MBQE01000006.1"/>
</dbReference>
<sequence length="170" mass="18609">MEPDLPTRPIGFLVGDIARLFRRRFEKALNIADTGLTAGEARTLAFVEHYPDQRQGALAERFGVEPMTMCGFLDRLETAGLVARRPDPSDRRAKLVALTPEAEPVLDRIHAEAISIRRSALAGMSREEVDTVYALLERMHANLQAQHDPPAGTPPGTAAEPALLDTSDTL</sequence>
<dbReference type="AlphaFoldDB" id="A0A285RYP1"/>
<organism evidence="6 7">
    <name type="scientific">Stappia indica</name>
    <dbReference type="NCBI Taxonomy" id="538381"/>
    <lineage>
        <taxon>Bacteria</taxon>
        <taxon>Pseudomonadati</taxon>
        <taxon>Pseudomonadota</taxon>
        <taxon>Alphaproteobacteria</taxon>
        <taxon>Hyphomicrobiales</taxon>
        <taxon>Stappiaceae</taxon>
        <taxon>Stappia</taxon>
    </lineage>
</organism>
<keyword evidence="3" id="KW-0804">Transcription</keyword>
<dbReference type="GO" id="GO:0003677">
    <property type="term" value="F:DNA binding"/>
    <property type="evidence" value="ECO:0007669"/>
    <property type="project" value="UniProtKB-KW"/>
</dbReference>
<accession>A0A285RYP1</accession>
<dbReference type="SMART" id="SM00347">
    <property type="entry name" value="HTH_MARR"/>
    <property type="match status" value="1"/>
</dbReference>
<gene>
    <name evidence="6" type="ORF">SAMN05421512_103149</name>
</gene>
<dbReference type="Proteomes" id="UP000219331">
    <property type="component" value="Unassembled WGS sequence"/>
</dbReference>
<dbReference type="InterPro" id="IPR023187">
    <property type="entry name" value="Tscrpt_reg_MarR-type_CS"/>
</dbReference>
<dbReference type="GO" id="GO:0006950">
    <property type="term" value="P:response to stress"/>
    <property type="evidence" value="ECO:0007669"/>
    <property type="project" value="TreeGrafter"/>
</dbReference>
<dbReference type="InterPro" id="IPR039422">
    <property type="entry name" value="MarR/SlyA-like"/>
</dbReference>
<keyword evidence="7" id="KW-1185">Reference proteome</keyword>
<protein>
    <submittedName>
        <fullName evidence="6">DNA-binding transcriptional regulator, MarR family</fullName>
    </submittedName>
</protein>
<evidence type="ECO:0000256" key="1">
    <source>
        <dbReference type="ARBA" id="ARBA00023015"/>
    </source>
</evidence>
<dbReference type="Pfam" id="PF01047">
    <property type="entry name" value="MarR"/>
    <property type="match status" value="1"/>
</dbReference>
<dbReference type="PANTHER" id="PTHR33164">
    <property type="entry name" value="TRANSCRIPTIONAL REGULATOR, MARR FAMILY"/>
    <property type="match status" value="1"/>
</dbReference>
<dbReference type="InterPro" id="IPR000835">
    <property type="entry name" value="HTH_MarR-typ"/>
</dbReference>
<feature type="domain" description="HTH marR-type" evidence="5">
    <location>
        <begin position="7"/>
        <end position="141"/>
    </location>
</feature>
<evidence type="ECO:0000313" key="7">
    <source>
        <dbReference type="Proteomes" id="UP000219331"/>
    </source>
</evidence>
<dbReference type="EMBL" id="OBML01000003">
    <property type="protein sequence ID" value="SOB99673.1"/>
    <property type="molecule type" value="Genomic_DNA"/>
</dbReference>
<dbReference type="PANTHER" id="PTHR33164:SF64">
    <property type="entry name" value="TRANSCRIPTIONAL REGULATOR SLYA"/>
    <property type="match status" value="1"/>
</dbReference>
<feature type="region of interest" description="Disordered" evidence="4">
    <location>
        <begin position="145"/>
        <end position="170"/>
    </location>
</feature>
<keyword evidence="2 6" id="KW-0238">DNA-binding</keyword>
<dbReference type="STRING" id="538381.GCA_001696535_04262"/>
<evidence type="ECO:0000256" key="3">
    <source>
        <dbReference type="ARBA" id="ARBA00023163"/>
    </source>
</evidence>
<dbReference type="Gene3D" id="1.10.10.10">
    <property type="entry name" value="Winged helix-like DNA-binding domain superfamily/Winged helix DNA-binding domain"/>
    <property type="match status" value="1"/>
</dbReference>
<evidence type="ECO:0000256" key="2">
    <source>
        <dbReference type="ARBA" id="ARBA00023125"/>
    </source>
</evidence>
<evidence type="ECO:0000259" key="5">
    <source>
        <dbReference type="PROSITE" id="PS50995"/>
    </source>
</evidence>